<dbReference type="Pfam" id="PF02018">
    <property type="entry name" value="CBM_4_9"/>
    <property type="match status" value="1"/>
</dbReference>
<comment type="similarity">
    <text evidence="1">Belongs to the EndA/NucM nuclease family.</text>
</comment>
<feature type="signal peptide" evidence="5">
    <location>
        <begin position="1"/>
        <end position="24"/>
    </location>
</feature>
<organism evidence="7 8">
    <name type="scientific">Pseudoalteromonas fuliginea</name>
    <dbReference type="NCBI Taxonomy" id="1872678"/>
    <lineage>
        <taxon>Bacteria</taxon>
        <taxon>Pseudomonadati</taxon>
        <taxon>Pseudomonadota</taxon>
        <taxon>Gammaproteobacteria</taxon>
        <taxon>Alteromonadales</taxon>
        <taxon>Pseudoalteromonadaceae</taxon>
        <taxon>Pseudoalteromonas</taxon>
    </lineage>
</organism>
<sequence>MSYGTYKNKLLSTALLLGSLPVMANVANGSFEQWSGNTPASWTTIDSGINLSRSTSTVKSDSSSAAVNVTTGSQSNTDLLQQIAVEAGQIYDFSADIYHTEGKIKARLYVDGYQGYSNEAQTNQWQKISHSYTASSSKTINVGLRFYDVSGFDGSEIVYVDNFLPNSDGGSSTSCSDNSLTLTLNTDNYGSETSWSINNSQGSSIANGGGYESNTQYDEQICLTDGAYTLVISDSYGDGMCCSTGNGSYTLKQGSITLASGASFSNTDSSAFELGNSGTEPGNGSGGTNPTPTGYYVTTQGLTGYALKTELYNITKDHNAQGYSAIWNFYDSSARDKYFENDNSILDMYSEKPNGSDSYNYTAVSDQCGNYSGEGGCYNREHSFPKSWFGGTIEPMNSDVHHIYATDGYVNSKRSNYPFGEVSSASFTSTNGSKLGSATSSLNYSGTVFEPIDEFKGDFARAYFYMATRYENVIGSWQNITTSSNAVLNGSRNQVFESWVVAMLLNWHNSDPVSQMELDRNQAAYEFQGNRNPYIDHPEFVEMIW</sequence>
<evidence type="ECO:0000256" key="4">
    <source>
        <dbReference type="SAM" id="MobiDB-lite"/>
    </source>
</evidence>
<keyword evidence="3" id="KW-0378">Hydrolase</keyword>
<dbReference type="RefSeq" id="WP_033029267.1">
    <property type="nucleotide sequence ID" value="NZ_JJNZ01000024.1"/>
</dbReference>
<evidence type="ECO:0000259" key="6">
    <source>
        <dbReference type="Pfam" id="PF02018"/>
    </source>
</evidence>
<evidence type="ECO:0000313" key="7">
    <source>
        <dbReference type="EMBL" id="KDC51594.1"/>
    </source>
</evidence>
<feature type="domain" description="CBM-cenC" evidence="6">
    <location>
        <begin position="26"/>
        <end position="142"/>
    </location>
</feature>
<dbReference type="InterPro" id="IPR008979">
    <property type="entry name" value="Galactose-bd-like_sf"/>
</dbReference>
<protein>
    <submittedName>
        <fullName evidence="7">Endonuclease I</fullName>
    </submittedName>
</protein>
<feature type="region of interest" description="Disordered" evidence="4">
    <location>
        <begin position="273"/>
        <end position="293"/>
    </location>
</feature>
<feature type="chain" id="PRO_5044865332" evidence="5">
    <location>
        <begin position="25"/>
        <end position="545"/>
    </location>
</feature>
<dbReference type="Gene3D" id="2.60.120.260">
    <property type="entry name" value="Galactose-binding domain-like"/>
    <property type="match status" value="1"/>
</dbReference>
<comment type="caution">
    <text evidence="7">The sequence shown here is derived from an EMBL/GenBank/DDBJ whole genome shotgun (WGS) entry which is preliminary data.</text>
</comment>
<dbReference type="InterPro" id="IPR044925">
    <property type="entry name" value="His-Me_finger_sf"/>
</dbReference>
<dbReference type="Pfam" id="PF04231">
    <property type="entry name" value="Endonuclease_1"/>
    <property type="match status" value="1"/>
</dbReference>
<reference evidence="7 8" key="1">
    <citation type="submission" date="2014-04" db="EMBL/GenBank/DDBJ databases">
        <title>Pseudoalteromonas galatheae sp. nov., isolated from a deep-sea polychaete near Canal Concepcion, Chile.</title>
        <authorList>
            <person name="Machado H.R."/>
            <person name="Gram L."/>
            <person name="Vynne N.G."/>
        </authorList>
    </citation>
    <scope>NUCLEOTIDE SEQUENCE [LARGE SCALE GENOMIC DNA]</scope>
    <source>
        <strain evidence="7 8">KMM216</strain>
    </source>
</reference>
<evidence type="ECO:0000256" key="1">
    <source>
        <dbReference type="ARBA" id="ARBA00006429"/>
    </source>
</evidence>
<name>A0ABD3YAJ7_9GAMM</name>
<dbReference type="AlphaFoldDB" id="A0ABD3YAJ7"/>
<dbReference type="InterPro" id="IPR003305">
    <property type="entry name" value="CenC_carb-bd"/>
</dbReference>
<dbReference type="GO" id="GO:0004519">
    <property type="term" value="F:endonuclease activity"/>
    <property type="evidence" value="ECO:0007669"/>
    <property type="project" value="UniProtKB-KW"/>
</dbReference>
<dbReference type="PANTHER" id="PTHR33607:SF2">
    <property type="entry name" value="ENDONUCLEASE-1"/>
    <property type="match status" value="1"/>
</dbReference>
<keyword evidence="5" id="KW-0732">Signal</keyword>
<evidence type="ECO:0000256" key="5">
    <source>
        <dbReference type="SAM" id="SignalP"/>
    </source>
</evidence>
<dbReference type="SUPFAM" id="SSF49785">
    <property type="entry name" value="Galactose-binding domain-like"/>
    <property type="match status" value="1"/>
</dbReference>
<dbReference type="EMBL" id="JJNZ01000024">
    <property type="protein sequence ID" value="KDC51594.1"/>
    <property type="molecule type" value="Genomic_DNA"/>
</dbReference>
<evidence type="ECO:0000256" key="2">
    <source>
        <dbReference type="ARBA" id="ARBA00022722"/>
    </source>
</evidence>
<evidence type="ECO:0000256" key="3">
    <source>
        <dbReference type="ARBA" id="ARBA00022801"/>
    </source>
</evidence>
<keyword evidence="7" id="KW-0255">Endonuclease</keyword>
<dbReference type="PANTHER" id="PTHR33607">
    <property type="entry name" value="ENDONUCLEASE-1"/>
    <property type="match status" value="1"/>
</dbReference>
<keyword evidence="2" id="KW-0540">Nuclease</keyword>
<dbReference type="InterPro" id="IPR007346">
    <property type="entry name" value="Endonuclease-I"/>
</dbReference>
<evidence type="ECO:0000313" key="8">
    <source>
        <dbReference type="Proteomes" id="UP000027154"/>
    </source>
</evidence>
<gene>
    <name evidence="7" type="ORF">DC53_08470</name>
</gene>
<dbReference type="SUPFAM" id="SSF54060">
    <property type="entry name" value="His-Me finger endonucleases"/>
    <property type="match status" value="1"/>
</dbReference>
<accession>A0ABD3YAJ7</accession>
<dbReference type="GO" id="GO:0016787">
    <property type="term" value="F:hydrolase activity"/>
    <property type="evidence" value="ECO:0007669"/>
    <property type="project" value="UniProtKB-KW"/>
</dbReference>
<proteinExistence type="inferred from homology"/>
<dbReference type="Proteomes" id="UP000027154">
    <property type="component" value="Unassembled WGS sequence"/>
</dbReference>